<dbReference type="PANTHER" id="PTHR23534:SF1">
    <property type="entry name" value="MAJOR FACILITATOR SUPERFAMILY PROTEIN"/>
    <property type="match status" value="1"/>
</dbReference>
<feature type="transmembrane region" description="Helical" evidence="4">
    <location>
        <begin position="102"/>
        <end position="122"/>
    </location>
</feature>
<dbReference type="InterPro" id="IPR020846">
    <property type="entry name" value="MFS_dom"/>
</dbReference>
<reference evidence="6 7" key="1">
    <citation type="journal article" date="2012" name="Antonie Van Leeuwenhoek">
        <title>Shewanella litorisediminis sp. nov., a gammaproteobacterium isolated from a tidal flat sediment.</title>
        <authorList>
            <person name="Lee M.H."/>
            <person name="Yoon J.H."/>
        </authorList>
    </citation>
    <scope>NUCLEOTIDE SEQUENCE [LARGE SCALE GENOMIC DNA]</scope>
    <source>
        <strain evidence="6 7">SMK1-12</strain>
    </source>
</reference>
<evidence type="ECO:0000256" key="3">
    <source>
        <dbReference type="ARBA" id="ARBA00023136"/>
    </source>
</evidence>
<proteinExistence type="predicted"/>
<keyword evidence="7" id="KW-1185">Reference proteome</keyword>
<feature type="transmembrane region" description="Helical" evidence="4">
    <location>
        <begin position="219"/>
        <end position="237"/>
    </location>
</feature>
<feature type="transmembrane region" description="Helical" evidence="4">
    <location>
        <begin position="78"/>
        <end position="96"/>
    </location>
</feature>
<evidence type="ECO:0000256" key="4">
    <source>
        <dbReference type="SAM" id="Phobius"/>
    </source>
</evidence>
<evidence type="ECO:0000256" key="1">
    <source>
        <dbReference type="ARBA" id="ARBA00022692"/>
    </source>
</evidence>
<feature type="transmembrane region" description="Helical" evidence="4">
    <location>
        <begin position="284"/>
        <end position="303"/>
    </location>
</feature>
<dbReference type="SUPFAM" id="SSF103473">
    <property type="entry name" value="MFS general substrate transporter"/>
    <property type="match status" value="1"/>
</dbReference>
<feature type="transmembrane region" description="Helical" evidence="4">
    <location>
        <begin position="12"/>
        <end position="36"/>
    </location>
</feature>
<evidence type="ECO:0000259" key="5">
    <source>
        <dbReference type="PROSITE" id="PS50850"/>
    </source>
</evidence>
<dbReference type="Pfam" id="PF07690">
    <property type="entry name" value="MFS_1"/>
    <property type="match status" value="1"/>
</dbReference>
<evidence type="ECO:0000313" key="7">
    <source>
        <dbReference type="Proteomes" id="UP000596252"/>
    </source>
</evidence>
<dbReference type="EMBL" id="CP069213">
    <property type="protein sequence ID" value="QRH03560.1"/>
    <property type="molecule type" value="Genomic_DNA"/>
</dbReference>
<organism evidence="6 7">
    <name type="scientific">Shewanella litorisediminis</name>
    <dbReference type="NCBI Taxonomy" id="1173586"/>
    <lineage>
        <taxon>Bacteria</taxon>
        <taxon>Pseudomonadati</taxon>
        <taxon>Pseudomonadota</taxon>
        <taxon>Gammaproteobacteria</taxon>
        <taxon>Alteromonadales</taxon>
        <taxon>Shewanellaceae</taxon>
        <taxon>Shewanella</taxon>
    </lineage>
</organism>
<evidence type="ECO:0000256" key="2">
    <source>
        <dbReference type="ARBA" id="ARBA00022989"/>
    </source>
</evidence>
<dbReference type="PROSITE" id="PS50850">
    <property type="entry name" value="MFS"/>
    <property type="match status" value="1"/>
</dbReference>
<evidence type="ECO:0000313" key="6">
    <source>
        <dbReference type="EMBL" id="QRH03560.1"/>
    </source>
</evidence>
<feature type="transmembrane region" description="Helical" evidence="4">
    <location>
        <begin position="346"/>
        <end position="365"/>
    </location>
</feature>
<accession>A0ABX7G9R8</accession>
<feature type="transmembrane region" description="Helical" evidence="4">
    <location>
        <begin position="170"/>
        <end position="189"/>
    </location>
</feature>
<gene>
    <name evidence="6" type="ORF">JQC75_03195</name>
</gene>
<sequence>MLMGKLQGWPRNVWLLTLAQALSMSATPIMVLLGGLVGAKIAPSAQLATAPIAVMILGLAAAVVPVGLLGRKYGRRRVFLLGSMLGTLAGLTAALGVYQNDFVIFCVGALLLGAAGAVVQQYRFAAMEAVDPIKAPRAASRVLLGGLVAALLGPELAVLGSALIDGSYAGAFLLLSAIALCGGLVLLGYRNESQWQGDATTIEPQTERPLGELLSQSKLWVAIGGAAIGYGMMSLIMTATPLHMHHMEHHSLADTKWVIQSHIIAMYLPSFVSGALVARFGHGAMMMAGLGAYAATIIMALSGSELLNYWTALVLLGVGWNFLFVAGTSLLPSCYRGAEKFRIQTFNDFAVFGFQAMASLGAGALLTSLGWQVLLVACLPFIGVQLMLLAWWKLSKSRVLQGGNN</sequence>
<dbReference type="PANTHER" id="PTHR23534">
    <property type="entry name" value="MFS PERMEASE"/>
    <property type="match status" value="1"/>
</dbReference>
<feature type="transmembrane region" description="Helical" evidence="4">
    <location>
        <begin position="371"/>
        <end position="392"/>
    </location>
</feature>
<protein>
    <submittedName>
        <fullName evidence="6">MFS transporter</fullName>
    </submittedName>
</protein>
<feature type="transmembrane region" description="Helical" evidence="4">
    <location>
        <begin position="309"/>
        <end position="334"/>
    </location>
</feature>
<dbReference type="InterPro" id="IPR036259">
    <property type="entry name" value="MFS_trans_sf"/>
</dbReference>
<dbReference type="Proteomes" id="UP000596252">
    <property type="component" value="Chromosome"/>
</dbReference>
<feature type="transmembrane region" description="Helical" evidence="4">
    <location>
        <begin position="142"/>
        <end position="164"/>
    </location>
</feature>
<feature type="transmembrane region" description="Helical" evidence="4">
    <location>
        <begin position="48"/>
        <end position="69"/>
    </location>
</feature>
<feature type="transmembrane region" description="Helical" evidence="4">
    <location>
        <begin position="257"/>
        <end position="277"/>
    </location>
</feature>
<keyword evidence="3 4" id="KW-0472">Membrane</keyword>
<keyword evidence="2 4" id="KW-1133">Transmembrane helix</keyword>
<dbReference type="Gene3D" id="1.20.1250.20">
    <property type="entry name" value="MFS general substrate transporter like domains"/>
    <property type="match status" value="1"/>
</dbReference>
<keyword evidence="1 4" id="KW-0812">Transmembrane</keyword>
<dbReference type="InterPro" id="IPR011701">
    <property type="entry name" value="MFS"/>
</dbReference>
<feature type="domain" description="Major facilitator superfamily (MFS) profile" evidence="5">
    <location>
        <begin position="217"/>
        <end position="405"/>
    </location>
</feature>
<name>A0ABX7G9R8_9GAMM</name>